<feature type="transmembrane region" description="Helical" evidence="16">
    <location>
        <begin position="6"/>
        <end position="28"/>
    </location>
</feature>
<evidence type="ECO:0000256" key="3">
    <source>
        <dbReference type="ARBA" id="ARBA00004174"/>
    </source>
</evidence>
<dbReference type="GO" id="GO:0016705">
    <property type="term" value="F:oxidoreductase activity, acting on paired donors, with incorporation or reduction of molecular oxygen"/>
    <property type="evidence" value="ECO:0007669"/>
    <property type="project" value="InterPro"/>
</dbReference>
<evidence type="ECO:0000256" key="7">
    <source>
        <dbReference type="ARBA" id="ARBA00022723"/>
    </source>
</evidence>
<keyword evidence="8" id="KW-0256">Endoplasmic reticulum</keyword>
<evidence type="ECO:0000256" key="11">
    <source>
        <dbReference type="ARBA" id="ARBA00023004"/>
    </source>
</evidence>
<evidence type="ECO:0008006" key="19">
    <source>
        <dbReference type="Google" id="ProtNLM"/>
    </source>
</evidence>
<comment type="function">
    <text evidence="2">May be involved in the metabolism of insect hormones and in the breakdown of synthetic insecticides.</text>
</comment>
<dbReference type="InterPro" id="IPR017972">
    <property type="entry name" value="Cyt_P450_CS"/>
</dbReference>
<dbReference type="GO" id="GO:0004497">
    <property type="term" value="F:monooxygenase activity"/>
    <property type="evidence" value="ECO:0007669"/>
    <property type="project" value="UniProtKB-KW"/>
</dbReference>
<dbReference type="CDD" id="cd20628">
    <property type="entry name" value="CYP4"/>
    <property type="match status" value="1"/>
</dbReference>
<evidence type="ECO:0000313" key="17">
    <source>
        <dbReference type="EnsemblMetazoa" id="NP_001165991"/>
    </source>
</evidence>
<evidence type="ECO:0000256" key="2">
    <source>
        <dbReference type="ARBA" id="ARBA00003690"/>
    </source>
</evidence>
<keyword evidence="16" id="KW-1133">Transmembrane helix</keyword>
<evidence type="ECO:0000256" key="15">
    <source>
        <dbReference type="RuleBase" id="RU000461"/>
    </source>
</evidence>
<keyword evidence="11 14" id="KW-0408">Iron</keyword>
<evidence type="ECO:0000256" key="1">
    <source>
        <dbReference type="ARBA" id="ARBA00001971"/>
    </source>
</evidence>
<dbReference type="GO" id="GO:0020037">
    <property type="term" value="F:heme binding"/>
    <property type="evidence" value="ECO:0007669"/>
    <property type="project" value="InterPro"/>
</dbReference>
<evidence type="ECO:0000256" key="5">
    <source>
        <dbReference type="ARBA" id="ARBA00010617"/>
    </source>
</evidence>
<dbReference type="Pfam" id="PF00067">
    <property type="entry name" value="p450"/>
    <property type="match status" value="1"/>
</dbReference>
<keyword evidence="6 14" id="KW-0349">Heme</keyword>
<dbReference type="FunFam" id="1.10.630.10:FF:000182">
    <property type="entry name" value="Cytochrome P450 3A4"/>
    <property type="match status" value="1"/>
</dbReference>
<evidence type="ECO:0000256" key="12">
    <source>
        <dbReference type="ARBA" id="ARBA00023033"/>
    </source>
</evidence>
<dbReference type="InterPro" id="IPR050196">
    <property type="entry name" value="Cytochrome_P450_Monoox"/>
</dbReference>
<keyword evidence="9" id="KW-0492">Microsome</keyword>
<comment type="similarity">
    <text evidence="5 15">Belongs to the cytochrome P450 family.</text>
</comment>
<keyword evidence="10 15" id="KW-0560">Oxidoreductase</keyword>
<accession>A0A7M6W5S9</accession>
<dbReference type="KEGG" id="nvi:100120370"/>
<gene>
    <name evidence="17" type="primary">100120370</name>
</gene>
<dbReference type="EnsemblMetazoa" id="NM_001172520">
    <property type="protein sequence ID" value="NP_001165991"/>
    <property type="gene ID" value="GeneID_100120370"/>
</dbReference>
<reference evidence="17" key="1">
    <citation type="submission" date="2021-01" db="UniProtKB">
        <authorList>
            <consortium name="EnsemblMetazoa"/>
        </authorList>
    </citation>
    <scope>IDENTIFICATION</scope>
</reference>
<dbReference type="GO" id="GO:0005506">
    <property type="term" value="F:iron ion binding"/>
    <property type="evidence" value="ECO:0007669"/>
    <property type="project" value="InterPro"/>
</dbReference>
<comment type="cofactor">
    <cofactor evidence="1 14">
        <name>heme</name>
        <dbReference type="ChEBI" id="CHEBI:30413"/>
    </cofactor>
</comment>
<keyword evidence="13 16" id="KW-0472">Membrane</keyword>
<evidence type="ECO:0000256" key="13">
    <source>
        <dbReference type="ARBA" id="ARBA00023136"/>
    </source>
</evidence>
<dbReference type="OMA" id="DGHTICK"/>
<evidence type="ECO:0000256" key="14">
    <source>
        <dbReference type="PIRSR" id="PIRSR602401-1"/>
    </source>
</evidence>
<dbReference type="Proteomes" id="UP000002358">
    <property type="component" value="Chromosome 2"/>
</dbReference>
<keyword evidence="7 14" id="KW-0479">Metal-binding</keyword>
<sequence length="510" mass="59331">MLYVSTTATLVLFGVATFILKPLFDYLYLKYRYRKLPSVGLPFIGVVWDLLRIPNEDHIEWFTKLQEKFKGNVYIMWLGMQPYVNIQKPHHMEVLLTSTVNIKKSSIYNIIIPWLGDGLLTLTGKKWHHHRRLLTPAFHFRVLEQFTETMHEKADVFNECLKEQVSSNPKEPVDIFSFASRFTLDVICKTAMGIDMDAQRGSMNLYTKSVNQMSRFVVNRYLRPWYASDFIYSKTEDGKQSQAAISVMREYSSKVIKERLDERRKLKSSKDEDKEDEFGIKQRNKAFLDLLLEASENDKNPLSNDELRNEVDTFMFAGHDTTATAISFTLLLLGNHLDIQKKVHEELQTVFNNDVDKPTRAADLSQLKYLDRVIKETLRLYPSAPSFLRTLVEDTIFDGHTICKGSVIIINAYDMHRDPKVWENPTVFDPDRFLPENVRSRHPYAYIPFSAGPRNCIGQKFAMLELKIALTAILRKWRVKSDTLPENLKLLHSIILRCNKPIKVYFTPID</sequence>
<keyword evidence="16" id="KW-0812">Transmembrane</keyword>
<evidence type="ECO:0000256" key="6">
    <source>
        <dbReference type="ARBA" id="ARBA00022617"/>
    </source>
</evidence>
<dbReference type="PRINTS" id="PR00463">
    <property type="entry name" value="EP450I"/>
</dbReference>
<evidence type="ECO:0000256" key="4">
    <source>
        <dbReference type="ARBA" id="ARBA00004406"/>
    </source>
</evidence>
<keyword evidence="18" id="KW-1185">Reference proteome</keyword>
<dbReference type="Gene3D" id="1.10.630.10">
    <property type="entry name" value="Cytochrome P450"/>
    <property type="match status" value="1"/>
</dbReference>
<dbReference type="AlphaFoldDB" id="A0A7M6W5S9"/>
<evidence type="ECO:0000256" key="16">
    <source>
        <dbReference type="SAM" id="Phobius"/>
    </source>
</evidence>
<dbReference type="PROSITE" id="PS00086">
    <property type="entry name" value="CYTOCHROME_P450"/>
    <property type="match status" value="1"/>
</dbReference>
<dbReference type="InParanoid" id="A0A7M6W5S9"/>
<evidence type="ECO:0000256" key="9">
    <source>
        <dbReference type="ARBA" id="ARBA00022848"/>
    </source>
</evidence>
<dbReference type="SUPFAM" id="SSF48264">
    <property type="entry name" value="Cytochrome P450"/>
    <property type="match status" value="1"/>
</dbReference>
<dbReference type="PRINTS" id="PR00385">
    <property type="entry name" value="P450"/>
</dbReference>
<dbReference type="SMR" id="A0A7M6W5S9"/>
<protein>
    <recommendedName>
        <fullName evidence="19">Cytochrome P450</fullName>
    </recommendedName>
</protein>
<dbReference type="GO" id="GO:0005789">
    <property type="term" value="C:endoplasmic reticulum membrane"/>
    <property type="evidence" value="ECO:0007669"/>
    <property type="project" value="UniProtKB-SubCell"/>
</dbReference>
<comment type="subcellular location">
    <subcellularLocation>
        <location evidence="4">Endoplasmic reticulum membrane</location>
        <topology evidence="4">Peripheral membrane protein</topology>
    </subcellularLocation>
    <subcellularLocation>
        <location evidence="3">Microsome membrane</location>
        <topology evidence="3">Peripheral membrane protein</topology>
    </subcellularLocation>
</comment>
<organism evidence="17 18">
    <name type="scientific">Nasonia vitripennis</name>
    <name type="common">Parasitic wasp</name>
    <dbReference type="NCBI Taxonomy" id="7425"/>
    <lineage>
        <taxon>Eukaryota</taxon>
        <taxon>Metazoa</taxon>
        <taxon>Ecdysozoa</taxon>
        <taxon>Arthropoda</taxon>
        <taxon>Hexapoda</taxon>
        <taxon>Insecta</taxon>
        <taxon>Pterygota</taxon>
        <taxon>Neoptera</taxon>
        <taxon>Endopterygota</taxon>
        <taxon>Hymenoptera</taxon>
        <taxon>Apocrita</taxon>
        <taxon>Proctotrupomorpha</taxon>
        <taxon>Chalcidoidea</taxon>
        <taxon>Pteromalidae</taxon>
        <taxon>Pteromalinae</taxon>
        <taxon>Nasonia</taxon>
    </lineage>
</organism>
<evidence type="ECO:0000313" key="18">
    <source>
        <dbReference type="Proteomes" id="UP000002358"/>
    </source>
</evidence>
<dbReference type="PANTHER" id="PTHR24291:SF189">
    <property type="entry name" value="CYTOCHROME P450 4C3-RELATED"/>
    <property type="match status" value="1"/>
</dbReference>
<evidence type="ECO:0000256" key="10">
    <source>
        <dbReference type="ARBA" id="ARBA00023002"/>
    </source>
</evidence>
<proteinExistence type="inferred from homology"/>
<evidence type="ECO:0000256" key="8">
    <source>
        <dbReference type="ARBA" id="ARBA00022824"/>
    </source>
</evidence>
<dbReference type="OrthoDB" id="1470350at2759"/>
<feature type="binding site" description="axial binding residue" evidence="14">
    <location>
        <position position="456"/>
    </location>
    <ligand>
        <name>heme</name>
        <dbReference type="ChEBI" id="CHEBI:30413"/>
    </ligand>
    <ligandPart>
        <name>Fe</name>
        <dbReference type="ChEBI" id="CHEBI:18248"/>
    </ligandPart>
</feature>
<dbReference type="InterPro" id="IPR036396">
    <property type="entry name" value="Cyt_P450_sf"/>
</dbReference>
<dbReference type="InterPro" id="IPR002401">
    <property type="entry name" value="Cyt_P450_E_grp-I"/>
</dbReference>
<keyword evidence="12 15" id="KW-0503">Monooxygenase</keyword>
<dbReference type="PANTHER" id="PTHR24291">
    <property type="entry name" value="CYTOCHROME P450 FAMILY 4"/>
    <property type="match status" value="1"/>
</dbReference>
<name>A0A7M6W5S9_NASVI</name>
<dbReference type="InterPro" id="IPR001128">
    <property type="entry name" value="Cyt_P450"/>
</dbReference>